<evidence type="ECO:0000256" key="5">
    <source>
        <dbReference type="ARBA" id="ARBA00022741"/>
    </source>
</evidence>
<dbReference type="EMBL" id="WUBR01000003">
    <property type="protein sequence ID" value="MWV29251.1"/>
    <property type="molecule type" value="Genomic_DNA"/>
</dbReference>
<keyword evidence="4" id="KW-0479">Metal-binding</keyword>
<evidence type="ECO:0000256" key="6">
    <source>
        <dbReference type="ARBA" id="ARBA00022777"/>
    </source>
</evidence>
<dbReference type="GO" id="GO:0008865">
    <property type="term" value="F:fructokinase activity"/>
    <property type="evidence" value="ECO:0007669"/>
    <property type="project" value="UniProtKB-EC"/>
</dbReference>
<dbReference type="InterPro" id="IPR051804">
    <property type="entry name" value="Carb_Metab_Reg_Kinase/Isom"/>
</dbReference>
<evidence type="ECO:0000256" key="4">
    <source>
        <dbReference type="ARBA" id="ARBA00022723"/>
    </source>
</evidence>
<dbReference type="GO" id="GO:0046872">
    <property type="term" value="F:metal ion binding"/>
    <property type="evidence" value="ECO:0007669"/>
    <property type="project" value="UniProtKB-KW"/>
</dbReference>
<comment type="similarity">
    <text evidence="2">Belongs to the ROK (NagC/XylR) family.</text>
</comment>
<proteinExistence type="inferred from homology"/>
<keyword evidence="5" id="KW-0547">Nucleotide-binding</keyword>
<dbReference type="PANTHER" id="PTHR42742:SF3">
    <property type="entry name" value="FRUCTOKINASE"/>
    <property type="match status" value="1"/>
</dbReference>
<dbReference type="Gene3D" id="3.30.420.40">
    <property type="match status" value="2"/>
</dbReference>
<keyword evidence="8" id="KW-0067">ATP-binding</keyword>
<dbReference type="SUPFAM" id="SSF53067">
    <property type="entry name" value="Actin-like ATPase domain"/>
    <property type="match status" value="1"/>
</dbReference>
<evidence type="ECO:0000256" key="10">
    <source>
        <dbReference type="ARBA" id="ARBA00023277"/>
    </source>
</evidence>
<keyword evidence="10" id="KW-0119">Carbohydrate metabolism</keyword>
<dbReference type="EC" id="2.7.1.4" evidence="11"/>
<dbReference type="InterPro" id="IPR000600">
    <property type="entry name" value="ROK"/>
</dbReference>
<keyword evidence="9" id="KW-0460">Magnesium</keyword>
<dbReference type="PROSITE" id="PS01125">
    <property type="entry name" value="ROK"/>
    <property type="match status" value="1"/>
</dbReference>
<comment type="caution">
    <text evidence="13">The sequence shown here is derived from an EMBL/GenBank/DDBJ whole genome shotgun (WGS) entry which is preliminary data.</text>
</comment>
<accession>A0A844XF75</accession>
<name>A0A844XF75_9SPHN</name>
<evidence type="ECO:0000256" key="11">
    <source>
        <dbReference type="ARBA" id="ARBA00038887"/>
    </source>
</evidence>
<evidence type="ECO:0000256" key="3">
    <source>
        <dbReference type="ARBA" id="ARBA00022679"/>
    </source>
</evidence>
<dbReference type="CDD" id="cd24067">
    <property type="entry name" value="ASKHA_NBD_ROK_BsFRK-like"/>
    <property type="match status" value="1"/>
</dbReference>
<organism evidence="13 14">
    <name type="scientific">Aurantiacibacter rhizosphaerae</name>
    <dbReference type="NCBI Taxonomy" id="2691582"/>
    <lineage>
        <taxon>Bacteria</taxon>
        <taxon>Pseudomonadati</taxon>
        <taxon>Pseudomonadota</taxon>
        <taxon>Alphaproteobacteria</taxon>
        <taxon>Sphingomonadales</taxon>
        <taxon>Erythrobacteraceae</taxon>
        <taxon>Aurantiacibacter</taxon>
    </lineage>
</organism>
<dbReference type="Proteomes" id="UP000461409">
    <property type="component" value="Unassembled WGS sequence"/>
</dbReference>
<reference evidence="13 14" key="2">
    <citation type="submission" date="2020-02" db="EMBL/GenBank/DDBJ databases">
        <title>Erythrobacter dongmakensis sp. nov., isolated from a tidal mudflat.</title>
        <authorList>
            <person name="Kim I.S."/>
        </authorList>
    </citation>
    <scope>NUCLEOTIDE SEQUENCE [LARGE SCALE GENOMIC DNA]</scope>
    <source>
        <strain evidence="13 14">GH3-10</strain>
    </source>
</reference>
<keyword evidence="3" id="KW-0808">Transferase</keyword>
<sequence>MAQPANTDRLLGAIEAGGTKFVLATGTADGTIHARHSIATTDPEATLAMARDWFFTQPAVAAMGIASFGPVELDRNSPNWGHITDTPKPGWSDCDLAGFFARELGVPIGFDTDVNGAALGEFRFGAGRGAQGMAYITVGTGIGGGLIVGDSVVHGAGHPEMGHFYPRRPLQDIDFAGNCPFHGDCLEGLASGPSILARWGKTLSQLPQDHEAHDLVAGYLAQACHTLFACCAIERVVMGGGVMKTPGLAQRVQDLTQKAGGNYLPGRDRQSVVTPQLGDDSGIIGALLLAEKALG</sequence>
<protein>
    <recommendedName>
        <fullName evidence="11">fructokinase</fullName>
        <ecNumber evidence="11">2.7.1.4</ecNumber>
    </recommendedName>
</protein>
<dbReference type="GO" id="GO:0005524">
    <property type="term" value="F:ATP binding"/>
    <property type="evidence" value="ECO:0007669"/>
    <property type="project" value="UniProtKB-KW"/>
</dbReference>
<evidence type="ECO:0000256" key="7">
    <source>
        <dbReference type="ARBA" id="ARBA00022833"/>
    </source>
</evidence>
<evidence type="ECO:0000256" key="12">
    <source>
        <dbReference type="ARBA" id="ARBA00048451"/>
    </source>
</evidence>
<keyword evidence="14" id="KW-1185">Reference proteome</keyword>
<dbReference type="PANTHER" id="PTHR42742">
    <property type="entry name" value="TRANSCRIPTIONAL REPRESSOR MPRA"/>
    <property type="match status" value="1"/>
</dbReference>
<keyword evidence="6" id="KW-0418">Kinase</keyword>
<evidence type="ECO:0000313" key="14">
    <source>
        <dbReference type="Proteomes" id="UP000461409"/>
    </source>
</evidence>
<gene>
    <name evidence="13" type="ORF">GRF63_15205</name>
</gene>
<comment type="catalytic activity">
    <reaction evidence="12">
        <text>D-fructose + ATP = D-fructose 6-phosphate + ADP + H(+)</text>
        <dbReference type="Rhea" id="RHEA:16125"/>
        <dbReference type="ChEBI" id="CHEBI:15378"/>
        <dbReference type="ChEBI" id="CHEBI:30616"/>
        <dbReference type="ChEBI" id="CHEBI:37721"/>
        <dbReference type="ChEBI" id="CHEBI:61527"/>
        <dbReference type="ChEBI" id="CHEBI:456216"/>
        <dbReference type="EC" id="2.7.1.4"/>
    </reaction>
</comment>
<dbReference type="InterPro" id="IPR049874">
    <property type="entry name" value="ROK_cs"/>
</dbReference>
<dbReference type="AlphaFoldDB" id="A0A844XF75"/>
<reference evidence="13 14" key="1">
    <citation type="submission" date="2019-12" db="EMBL/GenBank/DDBJ databases">
        <authorList>
            <person name="Lee S.D."/>
        </authorList>
    </citation>
    <scope>NUCLEOTIDE SEQUENCE [LARGE SCALE GENOMIC DNA]</scope>
    <source>
        <strain evidence="13 14">GH3-10</strain>
    </source>
</reference>
<keyword evidence="7" id="KW-0862">Zinc</keyword>
<evidence type="ECO:0000256" key="2">
    <source>
        <dbReference type="ARBA" id="ARBA00006479"/>
    </source>
</evidence>
<evidence type="ECO:0000256" key="1">
    <source>
        <dbReference type="ARBA" id="ARBA00001946"/>
    </source>
</evidence>
<evidence type="ECO:0000256" key="9">
    <source>
        <dbReference type="ARBA" id="ARBA00022842"/>
    </source>
</evidence>
<evidence type="ECO:0000256" key="8">
    <source>
        <dbReference type="ARBA" id="ARBA00022840"/>
    </source>
</evidence>
<evidence type="ECO:0000313" key="13">
    <source>
        <dbReference type="EMBL" id="MWV29251.1"/>
    </source>
</evidence>
<dbReference type="FunFam" id="3.30.420.40:FF:000153">
    <property type="entry name" value="Putative fructokinase"/>
    <property type="match status" value="1"/>
</dbReference>
<comment type="cofactor">
    <cofactor evidence="1">
        <name>Mg(2+)</name>
        <dbReference type="ChEBI" id="CHEBI:18420"/>
    </cofactor>
</comment>
<dbReference type="RefSeq" id="WP_160486853.1">
    <property type="nucleotide sequence ID" value="NZ_WUBR01000003.1"/>
</dbReference>
<dbReference type="Pfam" id="PF00480">
    <property type="entry name" value="ROK"/>
    <property type="match status" value="1"/>
</dbReference>
<dbReference type="InterPro" id="IPR043129">
    <property type="entry name" value="ATPase_NBD"/>
</dbReference>